<keyword evidence="1 2" id="KW-0238">DNA-binding</keyword>
<dbReference type="PANTHER" id="PTHR43479">
    <property type="entry name" value="ACREF/ENVCD OPERON REPRESSOR-RELATED"/>
    <property type="match status" value="1"/>
</dbReference>
<dbReference type="AlphaFoldDB" id="A0A1I0AVT4"/>
<dbReference type="EMBL" id="FOHU01000003">
    <property type="protein sequence ID" value="SES98526.1"/>
    <property type="molecule type" value="Genomic_DNA"/>
</dbReference>
<sequence>MPRSFSKEEQEILYKRIFKVGRDFFYKNGFKKTSIKDITREVGIASGSFYQFFHSKEALFMKIYFEENYLITKEIMDTTNLTGNPKVVIKEIFFRLASESNQETILGRHNHQEEFLNIIKKLDTREKDLARREVYCLFLPLLERWQREGLIKKISPDLILTFFDAIYYVEMHQEDLGASHFPILTNYLFEFVLEGILEKGEENNAV</sequence>
<keyword evidence="5" id="KW-1185">Reference proteome</keyword>
<dbReference type="PROSITE" id="PS50977">
    <property type="entry name" value="HTH_TETR_2"/>
    <property type="match status" value="1"/>
</dbReference>
<feature type="DNA-binding region" description="H-T-H motif" evidence="2">
    <location>
        <begin position="34"/>
        <end position="53"/>
    </location>
</feature>
<dbReference type="PANTHER" id="PTHR43479:SF11">
    <property type="entry name" value="ACREF_ENVCD OPERON REPRESSOR-RELATED"/>
    <property type="match status" value="1"/>
</dbReference>
<dbReference type="InterPro" id="IPR009057">
    <property type="entry name" value="Homeodomain-like_sf"/>
</dbReference>
<name>A0A1I0AVT4_9FIRM</name>
<dbReference type="RefSeq" id="WP_170834697.1">
    <property type="nucleotide sequence ID" value="NZ_FOHU01000003.1"/>
</dbReference>
<dbReference type="PROSITE" id="PS01081">
    <property type="entry name" value="HTH_TETR_1"/>
    <property type="match status" value="1"/>
</dbReference>
<dbReference type="InterPro" id="IPR001647">
    <property type="entry name" value="HTH_TetR"/>
</dbReference>
<evidence type="ECO:0000313" key="5">
    <source>
        <dbReference type="Proteomes" id="UP000199568"/>
    </source>
</evidence>
<dbReference type="InterPro" id="IPR023772">
    <property type="entry name" value="DNA-bd_HTH_TetR-type_CS"/>
</dbReference>
<evidence type="ECO:0000313" key="4">
    <source>
        <dbReference type="EMBL" id="SES98526.1"/>
    </source>
</evidence>
<dbReference type="Gene3D" id="1.10.357.10">
    <property type="entry name" value="Tetracycline Repressor, domain 2"/>
    <property type="match status" value="1"/>
</dbReference>
<dbReference type="GO" id="GO:0003677">
    <property type="term" value="F:DNA binding"/>
    <property type="evidence" value="ECO:0007669"/>
    <property type="project" value="UniProtKB-UniRule"/>
</dbReference>
<organism evidence="4 5">
    <name type="scientific">Natronincola peptidivorans</name>
    <dbReference type="NCBI Taxonomy" id="426128"/>
    <lineage>
        <taxon>Bacteria</taxon>
        <taxon>Bacillati</taxon>
        <taxon>Bacillota</taxon>
        <taxon>Clostridia</taxon>
        <taxon>Peptostreptococcales</taxon>
        <taxon>Natronincolaceae</taxon>
        <taxon>Natronincola</taxon>
    </lineage>
</organism>
<dbReference type="Pfam" id="PF00440">
    <property type="entry name" value="TetR_N"/>
    <property type="match status" value="1"/>
</dbReference>
<dbReference type="Proteomes" id="UP000199568">
    <property type="component" value="Unassembled WGS sequence"/>
</dbReference>
<dbReference type="SUPFAM" id="SSF46689">
    <property type="entry name" value="Homeodomain-like"/>
    <property type="match status" value="1"/>
</dbReference>
<evidence type="ECO:0000256" key="2">
    <source>
        <dbReference type="PROSITE-ProRule" id="PRU00335"/>
    </source>
</evidence>
<evidence type="ECO:0000259" key="3">
    <source>
        <dbReference type="PROSITE" id="PS50977"/>
    </source>
</evidence>
<dbReference type="InterPro" id="IPR050624">
    <property type="entry name" value="HTH-type_Tx_Regulator"/>
</dbReference>
<evidence type="ECO:0000256" key="1">
    <source>
        <dbReference type="ARBA" id="ARBA00023125"/>
    </source>
</evidence>
<proteinExistence type="predicted"/>
<accession>A0A1I0AVT4</accession>
<gene>
    <name evidence="4" type="ORF">SAMN05660297_01099</name>
</gene>
<reference evidence="4 5" key="1">
    <citation type="submission" date="2016-10" db="EMBL/GenBank/DDBJ databases">
        <authorList>
            <person name="de Groot N.N."/>
        </authorList>
    </citation>
    <scope>NUCLEOTIDE SEQUENCE [LARGE SCALE GENOMIC DNA]</scope>
    <source>
        <strain evidence="4 5">DSM 18979</strain>
    </source>
</reference>
<protein>
    <submittedName>
        <fullName evidence="4">Transcriptional regulator, TetR family</fullName>
    </submittedName>
</protein>
<dbReference type="STRING" id="426128.SAMN05660297_01099"/>
<dbReference type="PRINTS" id="PR00455">
    <property type="entry name" value="HTHTETR"/>
</dbReference>
<feature type="domain" description="HTH tetR-type" evidence="3">
    <location>
        <begin position="11"/>
        <end position="71"/>
    </location>
</feature>